<accession>A0ABZ0LLF1</accession>
<dbReference type="InterPro" id="IPR050979">
    <property type="entry name" value="LD-transpeptidase"/>
</dbReference>
<dbReference type="Pfam" id="PF17964">
    <property type="entry name" value="Big_10"/>
    <property type="match status" value="1"/>
</dbReference>
<evidence type="ECO:0000256" key="8">
    <source>
        <dbReference type="SAM" id="MobiDB-lite"/>
    </source>
</evidence>
<dbReference type="Gene3D" id="2.40.440.10">
    <property type="entry name" value="L,D-transpeptidase catalytic domain-like"/>
    <property type="match status" value="1"/>
</dbReference>
<evidence type="ECO:0000256" key="1">
    <source>
        <dbReference type="ARBA" id="ARBA00004752"/>
    </source>
</evidence>
<keyword evidence="4 7" id="KW-0573">Peptidoglycan synthesis</keyword>
<sequence>MAPVHRSVKSWGAVSVVAGVVLLTAAARPAGPDRPADDGGSSAGDGTAVVSVARTFADAGAVLDDCGGADGVCAATGAVHRTAVLTTRPGQDAAGTDAGPALPDLPAWPGGPVEIRLKSPGGLADITVADSRGRRLAGVVSPNGTRWTSTGQVPAGHRYTVRIAVEDAGRGAAGERRFTRLHFATAPAPAASDEGRLTVAFGPGPGRYGVGQPLTAELSHPVPAGNAHARAHVERALEVHSQPRVEGAWHWVGPTTLHYRPRTYWPIHATVHVRSALDGVQITDALVGGPSRPLTIGTGDRVEAVTDVAAHLMTVRRNGQIVRTIPVTTGKAGYRTRGGIKVVLGKEPLVRMRGDSIGISKKSKDFYDLKVRWATRVTWSGEYLHAAPWSLDAQGTDNVSHGCTGMSTEDAAWLFAAVREGDIVQVVNGEGEEMTPFDNGFGDWNLRWPDWQRGSAQGPALSREAEATGPLHPEV</sequence>
<evidence type="ECO:0000313" key="11">
    <source>
        <dbReference type="Proteomes" id="UP001301731"/>
    </source>
</evidence>
<feature type="active site" description="Proton donor/acceptor" evidence="7">
    <location>
        <position position="385"/>
    </location>
</feature>
<evidence type="ECO:0000256" key="2">
    <source>
        <dbReference type="ARBA" id="ARBA00022679"/>
    </source>
</evidence>
<keyword evidence="3 7" id="KW-0133">Cell shape</keyword>
<evidence type="ECO:0000256" key="7">
    <source>
        <dbReference type="PROSITE-ProRule" id="PRU01373"/>
    </source>
</evidence>
<dbReference type="Gene3D" id="2.60.40.3780">
    <property type="match status" value="1"/>
</dbReference>
<evidence type="ECO:0000256" key="3">
    <source>
        <dbReference type="ARBA" id="ARBA00022960"/>
    </source>
</evidence>
<gene>
    <name evidence="10" type="ORF">R2D22_02075</name>
</gene>
<feature type="active site" description="Nucleophile" evidence="7">
    <location>
        <position position="403"/>
    </location>
</feature>
<evidence type="ECO:0000256" key="6">
    <source>
        <dbReference type="ARBA" id="ARBA00023316"/>
    </source>
</evidence>
<feature type="region of interest" description="Disordered" evidence="8">
    <location>
        <begin position="455"/>
        <end position="475"/>
    </location>
</feature>
<dbReference type="Pfam" id="PF03734">
    <property type="entry name" value="YkuD"/>
    <property type="match status" value="1"/>
</dbReference>
<evidence type="ECO:0000256" key="5">
    <source>
        <dbReference type="ARBA" id="ARBA00023315"/>
    </source>
</evidence>
<feature type="domain" description="L,D-TPase catalytic" evidence="9">
    <location>
        <begin position="302"/>
        <end position="427"/>
    </location>
</feature>
<evidence type="ECO:0000259" key="9">
    <source>
        <dbReference type="PROSITE" id="PS52029"/>
    </source>
</evidence>
<dbReference type="InterPro" id="IPR041280">
    <property type="entry name" value="Big_10"/>
</dbReference>
<dbReference type="InterPro" id="IPR038063">
    <property type="entry name" value="Transpep_catalytic_dom"/>
</dbReference>
<comment type="pathway">
    <text evidence="1 7">Cell wall biogenesis; peptidoglycan biosynthesis.</text>
</comment>
<dbReference type="InterPro" id="IPR005490">
    <property type="entry name" value="LD_TPept_cat_dom"/>
</dbReference>
<dbReference type="EMBL" id="CP137573">
    <property type="protein sequence ID" value="WOX20242.1"/>
    <property type="molecule type" value="Genomic_DNA"/>
</dbReference>
<keyword evidence="2" id="KW-0808">Transferase</keyword>
<evidence type="ECO:0000313" key="10">
    <source>
        <dbReference type="EMBL" id="WOX20242.1"/>
    </source>
</evidence>
<dbReference type="PANTHER" id="PTHR30582">
    <property type="entry name" value="L,D-TRANSPEPTIDASE"/>
    <property type="match status" value="1"/>
</dbReference>
<dbReference type="Proteomes" id="UP001301731">
    <property type="component" value="Chromosome"/>
</dbReference>
<keyword evidence="11" id="KW-1185">Reference proteome</keyword>
<dbReference type="RefSeq" id="WP_318100618.1">
    <property type="nucleotide sequence ID" value="NZ_CP137573.1"/>
</dbReference>
<reference evidence="10 11" key="1">
    <citation type="submission" date="2023-10" db="EMBL/GenBank/DDBJ databases">
        <title>The genome sequence of Streptomyces sp. HUAS YS2.</title>
        <authorList>
            <person name="Mo P."/>
        </authorList>
    </citation>
    <scope>NUCLEOTIDE SEQUENCE [LARGE SCALE GENOMIC DNA]</scope>
    <source>
        <strain evidence="10 11">HUAS YS2</strain>
    </source>
</reference>
<keyword evidence="6 7" id="KW-0961">Cell wall biogenesis/degradation</keyword>
<dbReference type="SUPFAM" id="SSF141523">
    <property type="entry name" value="L,D-transpeptidase catalytic domain-like"/>
    <property type="match status" value="1"/>
</dbReference>
<keyword evidence="5" id="KW-0012">Acyltransferase</keyword>
<organism evidence="10 11">
    <name type="scientific">Streptomyces solicathayae</name>
    <dbReference type="NCBI Taxonomy" id="3081768"/>
    <lineage>
        <taxon>Bacteria</taxon>
        <taxon>Bacillati</taxon>
        <taxon>Actinomycetota</taxon>
        <taxon>Actinomycetes</taxon>
        <taxon>Kitasatosporales</taxon>
        <taxon>Streptomycetaceae</taxon>
        <taxon>Streptomyces</taxon>
    </lineage>
</organism>
<dbReference type="CDD" id="cd16913">
    <property type="entry name" value="YkuD_like"/>
    <property type="match status" value="1"/>
</dbReference>
<dbReference type="Gene3D" id="2.60.40.3710">
    <property type="match status" value="1"/>
</dbReference>
<name>A0ABZ0LLF1_9ACTN</name>
<dbReference type="PROSITE" id="PS52029">
    <property type="entry name" value="LD_TPASE"/>
    <property type="match status" value="1"/>
</dbReference>
<evidence type="ECO:0000256" key="4">
    <source>
        <dbReference type="ARBA" id="ARBA00022984"/>
    </source>
</evidence>
<proteinExistence type="predicted"/>
<protein>
    <submittedName>
        <fullName evidence="10">Ig-like domain-containing protein</fullName>
    </submittedName>
</protein>
<dbReference type="PANTHER" id="PTHR30582:SF2">
    <property type="entry name" value="L,D-TRANSPEPTIDASE YCIB-RELATED"/>
    <property type="match status" value="1"/>
</dbReference>